<evidence type="ECO:0000313" key="1">
    <source>
        <dbReference type="EMBL" id="KAL0184691.1"/>
    </source>
</evidence>
<feature type="non-terminal residue" evidence="1">
    <location>
        <position position="1"/>
    </location>
</feature>
<sequence length="53" mass="6161">ILVALCVLTGYSIMTASFVIYEVQEHHTGSKRLQQISGISEPFYWIINFFYDM</sequence>
<protein>
    <submittedName>
        <fullName evidence="1">Uncharacterized protein</fullName>
    </submittedName>
</protein>
<evidence type="ECO:0000313" key="2">
    <source>
        <dbReference type="Proteomes" id="UP001529510"/>
    </source>
</evidence>
<dbReference type="Proteomes" id="UP001529510">
    <property type="component" value="Unassembled WGS sequence"/>
</dbReference>
<feature type="non-terminal residue" evidence="1">
    <location>
        <position position="53"/>
    </location>
</feature>
<dbReference type="AlphaFoldDB" id="A0ABD0QES2"/>
<dbReference type="EMBL" id="JAMKFB020000009">
    <property type="protein sequence ID" value="KAL0184691.1"/>
    <property type="molecule type" value="Genomic_DNA"/>
</dbReference>
<comment type="caution">
    <text evidence="1">The sequence shown here is derived from an EMBL/GenBank/DDBJ whole genome shotgun (WGS) entry which is preliminary data.</text>
</comment>
<gene>
    <name evidence="1" type="ORF">M9458_020387</name>
</gene>
<name>A0ABD0QES2_CIRMR</name>
<proteinExistence type="predicted"/>
<keyword evidence="2" id="KW-1185">Reference proteome</keyword>
<organism evidence="1 2">
    <name type="scientific">Cirrhinus mrigala</name>
    <name type="common">Mrigala</name>
    <dbReference type="NCBI Taxonomy" id="683832"/>
    <lineage>
        <taxon>Eukaryota</taxon>
        <taxon>Metazoa</taxon>
        <taxon>Chordata</taxon>
        <taxon>Craniata</taxon>
        <taxon>Vertebrata</taxon>
        <taxon>Euteleostomi</taxon>
        <taxon>Actinopterygii</taxon>
        <taxon>Neopterygii</taxon>
        <taxon>Teleostei</taxon>
        <taxon>Ostariophysi</taxon>
        <taxon>Cypriniformes</taxon>
        <taxon>Cyprinidae</taxon>
        <taxon>Labeoninae</taxon>
        <taxon>Labeonini</taxon>
        <taxon>Cirrhinus</taxon>
    </lineage>
</organism>
<reference evidence="1 2" key="1">
    <citation type="submission" date="2024-05" db="EMBL/GenBank/DDBJ databases">
        <title>Genome sequencing and assembly of Indian major carp, Cirrhinus mrigala (Hamilton, 1822).</title>
        <authorList>
            <person name="Mohindra V."/>
            <person name="Chowdhury L.M."/>
            <person name="Lal K."/>
            <person name="Jena J.K."/>
        </authorList>
    </citation>
    <scope>NUCLEOTIDE SEQUENCE [LARGE SCALE GENOMIC DNA]</scope>
    <source>
        <strain evidence="1">CM1030</strain>
        <tissue evidence="1">Blood</tissue>
    </source>
</reference>
<accession>A0ABD0QES2</accession>